<sequence length="136" mass="14025">MRSGVVWATWGYATLVVLGVLWVLVDDYPASRATASGLVGGASVALVVTALAPRHPLGWAPALFAFATVALGVHLVGSRLAELEQPGSTLGGSGTDLILLLLLVAWPVGFVLTVALLLRRPSEGVERDGPPSPLHG</sequence>
<dbReference type="Proteomes" id="UP000054837">
    <property type="component" value="Unassembled WGS sequence"/>
</dbReference>
<proteinExistence type="predicted"/>
<feature type="transmembrane region" description="Helical" evidence="1">
    <location>
        <begin position="31"/>
        <end position="52"/>
    </location>
</feature>
<evidence type="ECO:0000256" key="1">
    <source>
        <dbReference type="SAM" id="Phobius"/>
    </source>
</evidence>
<evidence type="ECO:0000313" key="2">
    <source>
        <dbReference type="EMBL" id="KUG51107.1"/>
    </source>
</evidence>
<feature type="transmembrane region" description="Helical" evidence="1">
    <location>
        <begin position="59"/>
        <end position="77"/>
    </location>
</feature>
<keyword evidence="1" id="KW-0812">Transmembrane</keyword>
<feature type="transmembrane region" description="Helical" evidence="1">
    <location>
        <begin position="7"/>
        <end position="25"/>
    </location>
</feature>
<evidence type="ECO:0000313" key="3">
    <source>
        <dbReference type="Proteomes" id="UP000054837"/>
    </source>
</evidence>
<accession>A0A0W8I125</accession>
<dbReference type="STRING" id="767452.AVL62_12740"/>
<gene>
    <name evidence="2" type="ORF">AVL62_12740</name>
</gene>
<reference evidence="2 3" key="1">
    <citation type="submission" date="2015-12" db="EMBL/GenBank/DDBJ databases">
        <title>Serinicoccus chungangenesis strain CD08_5 genome sequencing and assembly.</title>
        <authorList>
            <person name="Chander A.M."/>
            <person name="Kaur G."/>
            <person name="Nair G.R."/>
            <person name="Dhawan D.K."/>
            <person name="Kochhar R.K."/>
            <person name="Mayilraj S."/>
            <person name="Bhadada S.K."/>
        </authorList>
    </citation>
    <scope>NUCLEOTIDE SEQUENCE [LARGE SCALE GENOMIC DNA]</scope>
    <source>
        <strain evidence="2 3">CD08_5</strain>
    </source>
</reference>
<dbReference type="EMBL" id="LQBL01000033">
    <property type="protein sequence ID" value="KUG51107.1"/>
    <property type="molecule type" value="Genomic_DNA"/>
</dbReference>
<keyword evidence="1" id="KW-1133">Transmembrane helix</keyword>
<keyword evidence="3" id="KW-1185">Reference proteome</keyword>
<dbReference type="AlphaFoldDB" id="A0A0W8I125"/>
<dbReference type="OrthoDB" id="4868617at2"/>
<dbReference type="RefSeq" id="WP_058892652.1">
    <property type="nucleotide sequence ID" value="NZ_LQBL01000033.1"/>
</dbReference>
<protein>
    <submittedName>
        <fullName evidence="2">Uncharacterized protein</fullName>
    </submittedName>
</protein>
<feature type="transmembrane region" description="Helical" evidence="1">
    <location>
        <begin position="97"/>
        <end position="118"/>
    </location>
</feature>
<organism evidence="2 3">
    <name type="scientific">Serinicoccus chungangensis</name>
    <dbReference type="NCBI Taxonomy" id="767452"/>
    <lineage>
        <taxon>Bacteria</taxon>
        <taxon>Bacillati</taxon>
        <taxon>Actinomycetota</taxon>
        <taxon>Actinomycetes</taxon>
        <taxon>Micrococcales</taxon>
        <taxon>Ornithinimicrobiaceae</taxon>
        <taxon>Serinicoccus</taxon>
    </lineage>
</organism>
<name>A0A0W8I125_9MICO</name>
<keyword evidence="1" id="KW-0472">Membrane</keyword>
<comment type="caution">
    <text evidence="2">The sequence shown here is derived from an EMBL/GenBank/DDBJ whole genome shotgun (WGS) entry which is preliminary data.</text>
</comment>